<dbReference type="InterPro" id="IPR020946">
    <property type="entry name" value="Flavin_mOase-like"/>
</dbReference>
<dbReference type="PANTHER" id="PTHR43539">
    <property type="entry name" value="FLAVIN-BINDING MONOOXYGENASE-LIKE PROTEIN (AFU_ORTHOLOGUE AFUA_4G09220)"/>
    <property type="match status" value="1"/>
</dbReference>
<dbReference type="Proteomes" id="UP000799766">
    <property type="component" value="Unassembled WGS sequence"/>
</dbReference>
<dbReference type="OrthoDB" id="74360at2759"/>
<evidence type="ECO:0000313" key="5">
    <source>
        <dbReference type="Proteomes" id="UP000799766"/>
    </source>
</evidence>
<dbReference type="SUPFAM" id="SSF51905">
    <property type="entry name" value="FAD/NAD(P)-binding domain"/>
    <property type="match status" value="1"/>
</dbReference>
<dbReference type="InterPro" id="IPR050982">
    <property type="entry name" value="Auxin_biosynth/cation_transpt"/>
</dbReference>
<accession>A0A6A6P2F6</accession>
<dbReference type="InterPro" id="IPR036188">
    <property type="entry name" value="FAD/NAD-bd_sf"/>
</dbReference>
<dbReference type="Pfam" id="PF00743">
    <property type="entry name" value="FMO-like"/>
    <property type="match status" value="1"/>
</dbReference>
<proteinExistence type="predicted"/>
<reference evidence="4" key="1">
    <citation type="journal article" date="2020" name="Stud. Mycol.">
        <title>101 Dothideomycetes genomes: a test case for predicting lifestyles and emergence of pathogens.</title>
        <authorList>
            <person name="Haridas S."/>
            <person name="Albert R."/>
            <person name="Binder M."/>
            <person name="Bloem J."/>
            <person name="Labutti K."/>
            <person name="Salamov A."/>
            <person name="Andreopoulos B."/>
            <person name="Baker S."/>
            <person name="Barry K."/>
            <person name="Bills G."/>
            <person name="Bluhm B."/>
            <person name="Cannon C."/>
            <person name="Castanera R."/>
            <person name="Culley D."/>
            <person name="Daum C."/>
            <person name="Ezra D."/>
            <person name="Gonzalez J."/>
            <person name="Henrissat B."/>
            <person name="Kuo A."/>
            <person name="Liang C."/>
            <person name="Lipzen A."/>
            <person name="Lutzoni F."/>
            <person name="Magnuson J."/>
            <person name="Mondo S."/>
            <person name="Nolan M."/>
            <person name="Ohm R."/>
            <person name="Pangilinan J."/>
            <person name="Park H.-J."/>
            <person name="Ramirez L."/>
            <person name="Alfaro M."/>
            <person name="Sun H."/>
            <person name="Tritt A."/>
            <person name="Yoshinaga Y."/>
            <person name="Zwiers L.-H."/>
            <person name="Turgeon B."/>
            <person name="Goodwin S."/>
            <person name="Spatafora J."/>
            <person name="Crous P."/>
            <person name="Grigoriev I."/>
        </authorList>
    </citation>
    <scope>NUCLEOTIDE SEQUENCE</scope>
    <source>
        <strain evidence="4">ATCC 16933</strain>
    </source>
</reference>
<name>A0A6A6P2F6_9PEZI</name>
<protein>
    <submittedName>
        <fullName evidence="4">Dimethylaniline monooxygenase (N-oxide forming)</fullName>
    </submittedName>
</protein>
<keyword evidence="4" id="KW-0503">Monooxygenase</keyword>
<dbReference type="Pfam" id="PF13450">
    <property type="entry name" value="NAD_binding_8"/>
    <property type="match status" value="1"/>
</dbReference>
<evidence type="ECO:0000256" key="2">
    <source>
        <dbReference type="ARBA" id="ARBA00022827"/>
    </source>
</evidence>
<keyword evidence="2" id="KW-0274">FAD</keyword>
<organism evidence="4 5">
    <name type="scientific">Lineolata rhizophorae</name>
    <dbReference type="NCBI Taxonomy" id="578093"/>
    <lineage>
        <taxon>Eukaryota</taxon>
        <taxon>Fungi</taxon>
        <taxon>Dikarya</taxon>
        <taxon>Ascomycota</taxon>
        <taxon>Pezizomycotina</taxon>
        <taxon>Dothideomycetes</taxon>
        <taxon>Dothideomycetes incertae sedis</taxon>
        <taxon>Lineolatales</taxon>
        <taxon>Lineolataceae</taxon>
        <taxon>Lineolata</taxon>
    </lineage>
</organism>
<evidence type="ECO:0000256" key="1">
    <source>
        <dbReference type="ARBA" id="ARBA00022630"/>
    </source>
</evidence>
<dbReference type="GO" id="GO:0050660">
    <property type="term" value="F:flavin adenine dinucleotide binding"/>
    <property type="evidence" value="ECO:0007669"/>
    <property type="project" value="InterPro"/>
</dbReference>
<gene>
    <name evidence="4" type="ORF">BDY21DRAFT_285460</name>
</gene>
<dbReference type="PANTHER" id="PTHR43539:SF68">
    <property type="entry name" value="FLAVIN-BINDING MONOOXYGENASE-LIKE PROTEIN (AFU_ORTHOLOGUE AFUA_4G09220)"/>
    <property type="match status" value="1"/>
</dbReference>
<keyword evidence="1" id="KW-0285">Flavoprotein</keyword>
<dbReference type="GO" id="GO:0050661">
    <property type="term" value="F:NADP binding"/>
    <property type="evidence" value="ECO:0007669"/>
    <property type="project" value="InterPro"/>
</dbReference>
<dbReference type="GO" id="GO:0004499">
    <property type="term" value="F:N,N-dimethylaniline monooxygenase activity"/>
    <property type="evidence" value="ECO:0007669"/>
    <property type="project" value="InterPro"/>
</dbReference>
<keyword evidence="5" id="KW-1185">Reference proteome</keyword>
<sequence>MAAAAVALPSVSRVEPGSFTLDAGNLPLASADSKVDPDAVVSKWLESFQKVLENKNFDELKNVFLPEAYWRDQLCLSWNYHTLKSSTNMVPFLKAHTKGCRLFKLGIDRSSSSPKVAPLDFLGDIKGVVSFITVETDVGRGRGVVKLSLDKTDNQWKAFILFTAMHQLKGYEEATGPRRPQGVKHGHNPGRKNWKERREAEVNFADGSEPTVFIIGAGQAGLTIAARLKMLGVNSLIVDKNERIGDNWRKRYHQLVLHDPVWYDHLPYMPFPEFWPKFTPKDKLGDWFEQYANSMELNAWLSVQLQSLDYDEATKRWTISLERAANGKKEKRTVHPRFVIQATGHSGEKNFPSHIKGLDTFKGSVLCHSSEFIGAKPNSAGKKAIVVGCCNSGHDIAQDFFENGYEATLVQRSSTYVMSSEAGLEVLLGGLYEEGGPPTEDADLLFYSIPNAVLKRMHVDATKEIARRDEALLDGLRKAGFAVDQGPEDSGFFMKYFQRGGGYYIDVGCSKLIADGKIKVKQGQEIEAVTEKGLRFADGSELEADEIVFATGYSNMRGTCRKIFGDKVADQVKDVWGFDEEGELRTMWRRTGHEGLWFMGGNLGLCRYFSRMLALQIKALNEGIMKYDDI</sequence>
<evidence type="ECO:0000256" key="3">
    <source>
        <dbReference type="ARBA" id="ARBA00023002"/>
    </source>
</evidence>
<dbReference type="EMBL" id="MU001679">
    <property type="protein sequence ID" value="KAF2457967.1"/>
    <property type="molecule type" value="Genomic_DNA"/>
</dbReference>
<dbReference type="AlphaFoldDB" id="A0A6A6P2F6"/>
<dbReference type="Gene3D" id="3.50.50.60">
    <property type="entry name" value="FAD/NAD(P)-binding domain"/>
    <property type="match status" value="2"/>
</dbReference>
<evidence type="ECO:0000313" key="4">
    <source>
        <dbReference type="EMBL" id="KAF2457967.1"/>
    </source>
</evidence>
<keyword evidence="3" id="KW-0560">Oxidoreductase</keyword>